<protein>
    <submittedName>
        <fullName evidence="4">Fumarylacetoacetate hydrolase</fullName>
    </submittedName>
</protein>
<dbReference type="PANTHER" id="PTHR11820">
    <property type="entry name" value="ACYLPYRUVASE"/>
    <property type="match status" value="1"/>
</dbReference>
<sequence>MGNKMISNIYCVGRNYRAHAEELGNAVPKEPMIFMKPTHAAVSMNEVGLELPGDRGEIHFETELVLRIARDYKPGMNVDELVDVMAFGIDFTLRDVQGELKKQGHPWTAAKGFRNSAPLTPYVAFPGVDELAEKDFTLTKNGELVQQGNVRNMIFPLQQIVDYIAERYGLGEGDLIFTGTPEGVGPVSAGDKLEIAYGGEVLGRCEVLSGPSRS</sequence>
<keyword evidence="5" id="KW-1185">Reference proteome</keyword>
<comment type="caution">
    <text evidence="4">The sequence shown here is derived from an EMBL/GenBank/DDBJ whole genome shotgun (WGS) entry which is preliminary data.</text>
</comment>
<proteinExistence type="inferred from homology"/>
<dbReference type="InterPro" id="IPR011234">
    <property type="entry name" value="Fumarylacetoacetase-like_C"/>
</dbReference>
<evidence type="ECO:0000259" key="3">
    <source>
        <dbReference type="Pfam" id="PF01557"/>
    </source>
</evidence>
<keyword evidence="2" id="KW-0479">Metal-binding</keyword>
<dbReference type="AlphaFoldDB" id="A0A919XQL3"/>
<dbReference type="GO" id="GO:0018773">
    <property type="term" value="F:acetylpyruvate hydrolase activity"/>
    <property type="evidence" value="ECO:0007669"/>
    <property type="project" value="TreeGrafter"/>
</dbReference>
<dbReference type="Pfam" id="PF01557">
    <property type="entry name" value="FAA_hydrolase"/>
    <property type="match status" value="1"/>
</dbReference>
<name>A0A919XQL3_9BACL</name>
<dbReference type="PANTHER" id="PTHR11820:SF7">
    <property type="entry name" value="ACYLPYRUVASE FAHD1, MITOCHONDRIAL"/>
    <property type="match status" value="1"/>
</dbReference>
<evidence type="ECO:0000313" key="5">
    <source>
        <dbReference type="Proteomes" id="UP000681162"/>
    </source>
</evidence>
<accession>A0A919XQL3</accession>
<keyword evidence="4" id="KW-0378">Hydrolase</keyword>
<dbReference type="GO" id="GO:0046872">
    <property type="term" value="F:metal ion binding"/>
    <property type="evidence" value="ECO:0007669"/>
    <property type="project" value="UniProtKB-KW"/>
</dbReference>
<dbReference type="RefSeq" id="WP_212939490.1">
    <property type="nucleotide sequence ID" value="NZ_BORR01000006.1"/>
</dbReference>
<evidence type="ECO:0000313" key="4">
    <source>
        <dbReference type="EMBL" id="GIO37204.1"/>
    </source>
</evidence>
<dbReference type="SUPFAM" id="SSF56529">
    <property type="entry name" value="FAH"/>
    <property type="match status" value="1"/>
</dbReference>
<feature type="domain" description="Fumarylacetoacetase-like C-terminal" evidence="3">
    <location>
        <begin position="9"/>
        <end position="198"/>
    </location>
</feature>
<evidence type="ECO:0000256" key="1">
    <source>
        <dbReference type="ARBA" id="ARBA00010211"/>
    </source>
</evidence>
<evidence type="ECO:0000256" key="2">
    <source>
        <dbReference type="ARBA" id="ARBA00022723"/>
    </source>
</evidence>
<organism evidence="4 5">
    <name type="scientific">Paenibacillus antibioticophila</name>
    <dbReference type="NCBI Taxonomy" id="1274374"/>
    <lineage>
        <taxon>Bacteria</taxon>
        <taxon>Bacillati</taxon>
        <taxon>Bacillota</taxon>
        <taxon>Bacilli</taxon>
        <taxon>Bacillales</taxon>
        <taxon>Paenibacillaceae</taxon>
        <taxon>Paenibacillus</taxon>
    </lineage>
</organism>
<dbReference type="EMBL" id="BORR01000006">
    <property type="protein sequence ID" value="GIO37204.1"/>
    <property type="molecule type" value="Genomic_DNA"/>
</dbReference>
<dbReference type="Proteomes" id="UP000681162">
    <property type="component" value="Unassembled WGS sequence"/>
</dbReference>
<comment type="similarity">
    <text evidence="1">Belongs to the FAH family.</text>
</comment>
<dbReference type="InterPro" id="IPR036663">
    <property type="entry name" value="Fumarylacetoacetase_C_sf"/>
</dbReference>
<dbReference type="Gene3D" id="3.90.850.10">
    <property type="entry name" value="Fumarylacetoacetase-like, C-terminal domain"/>
    <property type="match status" value="1"/>
</dbReference>
<gene>
    <name evidence="4" type="ORF">J41TS12_20650</name>
</gene>
<reference evidence="4 5" key="1">
    <citation type="submission" date="2021-03" db="EMBL/GenBank/DDBJ databases">
        <title>Antimicrobial resistance genes in bacteria isolated from Japanese honey, and their potential for conferring macrolide and lincosamide resistance in the American foulbrood pathogen Paenibacillus larvae.</title>
        <authorList>
            <person name="Okamoto M."/>
            <person name="Kumagai M."/>
            <person name="Kanamori H."/>
            <person name="Takamatsu D."/>
        </authorList>
    </citation>
    <scope>NUCLEOTIDE SEQUENCE [LARGE SCALE GENOMIC DNA]</scope>
    <source>
        <strain evidence="4 5">J41TS12</strain>
    </source>
</reference>